<dbReference type="PATRIC" id="fig|1123500.6.peg.580"/>
<dbReference type="PANTHER" id="PTHR42718">
    <property type="entry name" value="MAJOR FACILITATOR SUPERFAMILY MULTIDRUG TRANSPORTER MFSC"/>
    <property type="match status" value="1"/>
</dbReference>
<keyword evidence="11" id="KW-1185">Reference proteome</keyword>
<keyword evidence="3" id="KW-0813">Transport</keyword>
<evidence type="ECO:0000256" key="8">
    <source>
        <dbReference type="SAM" id="Phobius"/>
    </source>
</evidence>
<feature type="transmembrane region" description="Helical" evidence="8">
    <location>
        <begin position="12"/>
        <end position="37"/>
    </location>
</feature>
<feature type="transmembrane region" description="Helical" evidence="8">
    <location>
        <begin position="108"/>
        <end position="126"/>
    </location>
</feature>
<protein>
    <submittedName>
        <fullName evidence="10">Major facilitator superfamily permease</fullName>
    </submittedName>
</protein>
<reference evidence="10 11" key="1">
    <citation type="journal article" date="2015" name="Genome Announc.">
        <title>Expanding the biotechnology potential of lactobacilli through comparative genomics of 213 strains and associated genera.</title>
        <authorList>
            <person name="Sun Z."/>
            <person name="Harris H.M."/>
            <person name="McCann A."/>
            <person name="Guo C."/>
            <person name="Argimon S."/>
            <person name="Zhang W."/>
            <person name="Yang X."/>
            <person name="Jeffery I.B."/>
            <person name="Cooney J.C."/>
            <person name="Kagawa T.F."/>
            <person name="Liu W."/>
            <person name="Song Y."/>
            <person name="Salvetti E."/>
            <person name="Wrobel A."/>
            <person name="Rasinkangas P."/>
            <person name="Parkhill J."/>
            <person name="Rea M.C."/>
            <person name="O'Sullivan O."/>
            <person name="Ritari J."/>
            <person name="Douillard F.P."/>
            <person name="Paul Ross R."/>
            <person name="Yang R."/>
            <person name="Briner A.E."/>
            <person name="Felis G.E."/>
            <person name="de Vos W.M."/>
            <person name="Barrangou R."/>
            <person name="Klaenhammer T.R."/>
            <person name="Caufield P.W."/>
            <person name="Cui Y."/>
            <person name="Zhang H."/>
            <person name="O'Toole P.W."/>
        </authorList>
    </citation>
    <scope>NUCLEOTIDE SEQUENCE [LARGE SCALE GENOMIC DNA]</scope>
    <source>
        <strain evidence="10 11">DSM 20190</strain>
    </source>
</reference>
<feature type="transmembrane region" description="Helical" evidence="8">
    <location>
        <begin position="199"/>
        <end position="219"/>
    </location>
</feature>
<dbReference type="GO" id="GO:0022857">
    <property type="term" value="F:transmembrane transporter activity"/>
    <property type="evidence" value="ECO:0007669"/>
    <property type="project" value="InterPro"/>
</dbReference>
<feature type="transmembrane region" description="Helical" evidence="8">
    <location>
        <begin position="359"/>
        <end position="378"/>
    </location>
</feature>
<dbReference type="RefSeq" id="WP_022791624.1">
    <property type="nucleotide sequence ID" value="NZ_ATUU01000002.1"/>
</dbReference>
<evidence type="ECO:0000313" key="10">
    <source>
        <dbReference type="EMBL" id="KRN32227.1"/>
    </source>
</evidence>
<dbReference type="InterPro" id="IPR036259">
    <property type="entry name" value="MFS_trans_sf"/>
</dbReference>
<evidence type="ECO:0000256" key="6">
    <source>
        <dbReference type="ARBA" id="ARBA00022989"/>
    </source>
</evidence>
<dbReference type="SUPFAM" id="SSF103473">
    <property type="entry name" value="MFS general substrate transporter"/>
    <property type="match status" value="1"/>
</dbReference>
<dbReference type="Gene3D" id="1.20.1250.20">
    <property type="entry name" value="MFS general substrate transporter like domains"/>
    <property type="match status" value="1"/>
</dbReference>
<dbReference type="InterPro" id="IPR011701">
    <property type="entry name" value="MFS"/>
</dbReference>
<feature type="transmembrane region" description="Helical" evidence="8">
    <location>
        <begin position="165"/>
        <end position="187"/>
    </location>
</feature>
<dbReference type="InterPro" id="IPR020846">
    <property type="entry name" value="MFS_dom"/>
</dbReference>
<dbReference type="InterPro" id="IPR004638">
    <property type="entry name" value="EmrB-like"/>
</dbReference>
<dbReference type="eggNOG" id="COG2814">
    <property type="taxonomic scope" value="Bacteria"/>
</dbReference>
<dbReference type="CDD" id="cd17321">
    <property type="entry name" value="MFS_MMR_MDR_like"/>
    <property type="match status" value="1"/>
</dbReference>
<feature type="transmembrane region" description="Helical" evidence="8">
    <location>
        <begin position="265"/>
        <end position="287"/>
    </location>
</feature>
<dbReference type="NCBIfam" id="TIGR00711">
    <property type="entry name" value="efflux_EmrB"/>
    <property type="match status" value="1"/>
</dbReference>
<feature type="transmembrane region" description="Helical" evidence="8">
    <location>
        <begin position="307"/>
        <end position="328"/>
    </location>
</feature>
<feature type="domain" description="Major facilitator superfamily (MFS) profile" evidence="9">
    <location>
        <begin position="13"/>
        <end position="514"/>
    </location>
</feature>
<feature type="transmembrane region" description="Helical" evidence="8">
    <location>
        <begin position="49"/>
        <end position="67"/>
    </location>
</feature>
<dbReference type="AlphaFoldDB" id="A0A0R2FUY3"/>
<evidence type="ECO:0000259" key="9">
    <source>
        <dbReference type="PROSITE" id="PS50850"/>
    </source>
</evidence>
<evidence type="ECO:0000256" key="7">
    <source>
        <dbReference type="ARBA" id="ARBA00023136"/>
    </source>
</evidence>
<dbReference type="GO" id="GO:0005886">
    <property type="term" value="C:plasma membrane"/>
    <property type="evidence" value="ECO:0007669"/>
    <property type="project" value="UniProtKB-SubCell"/>
</dbReference>
<keyword evidence="4" id="KW-1003">Cell membrane</keyword>
<accession>A0A0R2FUY3</accession>
<feature type="transmembrane region" description="Helical" evidence="8">
    <location>
        <begin position="138"/>
        <end position="159"/>
    </location>
</feature>
<name>A0A0R2FUY3_9LACO</name>
<dbReference type="OrthoDB" id="2321349at2"/>
<evidence type="ECO:0000256" key="1">
    <source>
        <dbReference type="ARBA" id="ARBA00004651"/>
    </source>
</evidence>
<comment type="similarity">
    <text evidence="2">Belongs to the major facilitator superfamily. EmrB family.</text>
</comment>
<feature type="transmembrane region" description="Helical" evidence="8">
    <location>
        <begin position="484"/>
        <end position="509"/>
    </location>
</feature>
<feature type="transmembrane region" description="Helical" evidence="8">
    <location>
        <begin position="335"/>
        <end position="353"/>
    </location>
</feature>
<dbReference type="PRINTS" id="PR01036">
    <property type="entry name" value="TCRTETB"/>
</dbReference>
<comment type="subcellular location">
    <subcellularLocation>
        <location evidence="1">Cell membrane</location>
        <topology evidence="1">Multi-pass membrane protein</topology>
    </subcellularLocation>
</comment>
<dbReference type="STRING" id="1123500.GCA_000420365_00862"/>
<dbReference type="Gene3D" id="1.20.1720.10">
    <property type="entry name" value="Multidrug resistance protein D"/>
    <property type="match status" value="1"/>
</dbReference>
<comment type="caution">
    <text evidence="10">The sequence shown here is derived from an EMBL/GenBank/DDBJ whole genome shotgun (WGS) entry which is preliminary data.</text>
</comment>
<sequence>MAGQVSGSHKWLALMAMSLGVFMALLDVTVVNVALPTMALDFHTTFNDLQWVLNAYTIVFAVTLLITSKLGDMYGRKRVFMISMAIFIGGSILNGLAPSLLVLDLGRGIQGIGGAGMNSLSMALVGSNFTGRDRGTGLGILGSVIGLSSAVGPLVGGYLVEHFGWPSIFFVNVPIGLIALVMTYLYVAETPSYGRGEKIDLLGMLLSAAALFSAIFGLIKKEAATHAAWTSPDIVFWLIAAAIFLIIFILVEIKTPAPMMDLKMFTQINFVGAVIVAFALGAGIYAMSRYLTAMMQNYMGYSALETGVRQLTISIWSLLLGPLTGYIGQRFSKRWLIAGFMFWAGLAFIWLANVMVTKVTFAAMVPGMVMYGITNGLVNPLLNNAGLDDIKQAEMGMGSGLLNVFRQVGVTFGVVILGLTQTNHYEATLNADWLNLDLPSVVLDPLHKLLIAAGPFSGHELVFSNLYRQIPLISDLQALVEKAYYSGMAAVFLAAAVIVSLGGLAAAVLMRDHKENEG</sequence>
<dbReference type="PROSITE" id="PS50850">
    <property type="entry name" value="MFS"/>
    <property type="match status" value="1"/>
</dbReference>
<keyword evidence="7 8" id="KW-0472">Membrane</keyword>
<feature type="transmembrane region" description="Helical" evidence="8">
    <location>
        <begin position="234"/>
        <end position="253"/>
    </location>
</feature>
<dbReference type="Pfam" id="PF07690">
    <property type="entry name" value="MFS_1"/>
    <property type="match status" value="1"/>
</dbReference>
<keyword evidence="5 8" id="KW-0812">Transmembrane</keyword>
<gene>
    <name evidence="10" type="ORF">IV68_GL000577</name>
</gene>
<feature type="transmembrane region" description="Helical" evidence="8">
    <location>
        <begin position="79"/>
        <end position="102"/>
    </location>
</feature>
<keyword evidence="6 8" id="KW-1133">Transmembrane helix</keyword>
<dbReference type="PANTHER" id="PTHR42718:SF9">
    <property type="entry name" value="MAJOR FACILITATOR SUPERFAMILY MULTIDRUG TRANSPORTER MFSC"/>
    <property type="match status" value="1"/>
</dbReference>
<dbReference type="InParanoid" id="A0A0R2FUY3"/>
<evidence type="ECO:0000313" key="11">
    <source>
        <dbReference type="Proteomes" id="UP000051296"/>
    </source>
</evidence>
<feature type="transmembrane region" description="Helical" evidence="8">
    <location>
        <begin position="399"/>
        <end position="419"/>
    </location>
</feature>
<evidence type="ECO:0000256" key="5">
    <source>
        <dbReference type="ARBA" id="ARBA00022692"/>
    </source>
</evidence>
<evidence type="ECO:0000256" key="4">
    <source>
        <dbReference type="ARBA" id="ARBA00022475"/>
    </source>
</evidence>
<proteinExistence type="inferred from homology"/>
<dbReference type="EMBL" id="JQAX01000002">
    <property type="protein sequence ID" value="KRN32227.1"/>
    <property type="molecule type" value="Genomic_DNA"/>
</dbReference>
<dbReference type="Proteomes" id="UP000051296">
    <property type="component" value="Unassembled WGS sequence"/>
</dbReference>
<evidence type="ECO:0000256" key="3">
    <source>
        <dbReference type="ARBA" id="ARBA00022448"/>
    </source>
</evidence>
<evidence type="ECO:0000256" key="2">
    <source>
        <dbReference type="ARBA" id="ARBA00008537"/>
    </source>
</evidence>
<organism evidence="10 11">
    <name type="scientific">Weissella halotolerans DSM 20190</name>
    <dbReference type="NCBI Taxonomy" id="1123500"/>
    <lineage>
        <taxon>Bacteria</taxon>
        <taxon>Bacillati</taxon>
        <taxon>Bacillota</taxon>
        <taxon>Bacilli</taxon>
        <taxon>Lactobacillales</taxon>
        <taxon>Lactobacillaceae</taxon>
        <taxon>Weissella</taxon>
    </lineage>
</organism>